<organism evidence="1 2">
    <name type="scientific">Sanguibacter gelidistatuariae</name>
    <dbReference type="NCBI Taxonomy" id="1814289"/>
    <lineage>
        <taxon>Bacteria</taxon>
        <taxon>Bacillati</taxon>
        <taxon>Actinomycetota</taxon>
        <taxon>Actinomycetes</taxon>
        <taxon>Micrococcales</taxon>
        <taxon>Sanguibacteraceae</taxon>
        <taxon>Sanguibacter</taxon>
    </lineage>
</organism>
<protein>
    <submittedName>
        <fullName evidence="1">Uncharacterized protein</fullName>
    </submittedName>
</protein>
<name>A0A1G6S9W3_9MICO</name>
<keyword evidence="2" id="KW-1185">Reference proteome</keyword>
<dbReference type="AlphaFoldDB" id="A0A1G6S9W3"/>
<dbReference type="STRING" id="1814289.SAMN05216410_2913"/>
<evidence type="ECO:0000313" key="1">
    <source>
        <dbReference type="EMBL" id="SDD13629.1"/>
    </source>
</evidence>
<accession>A0A1G6S9W3</accession>
<dbReference type="EMBL" id="FMYH01000005">
    <property type="protein sequence ID" value="SDD13629.1"/>
    <property type="molecule type" value="Genomic_DNA"/>
</dbReference>
<dbReference type="RefSeq" id="WP_093184281.1">
    <property type="nucleotide sequence ID" value="NZ_FMYH01000005.1"/>
</dbReference>
<dbReference type="Proteomes" id="UP000199039">
    <property type="component" value="Unassembled WGS sequence"/>
</dbReference>
<evidence type="ECO:0000313" key="2">
    <source>
        <dbReference type="Proteomes" id="UP000199039"/>
    </source>
</evidence>
<reference evidence="1 2" key="1">
    <citation type="submission" date="2016-09" db="EMBL/GenBank/DDBJ databases">
        <authorList>
            <person name="Capua I."/>
            <person name="De Benedictis P."/>
            <person name="Joannis T."/>
            <person name="Lombin L.H."/>
            <person name="Cattoli G."/>
        </authorList>
    </citation>
    <scope>NUCLEOTIDE SEQUENCE [LARGE SCALE GENOMIC DNA]</scope>
    <source>
        <strain evidence="1 2">ISLP-3</strain>
    </source>
</reference>
<proteinExistence type="predicted"/>
<sequence>MTTPTTTSADGLAFARYADAEPGVGDAALLTGVVHDSDGCLTVQDPVTGGTVTPILPSSVEQAESLKEGDTVELRGGATDEPFAYADIPDMCASSGQFWLVVAHA</sequence>
<gene>
    <name evidence="1" type="ORF">SAMN05216410_2913</name>
</gene>
<dbReference type="OrthoDB" id="5120200at2"/>